<gene>
    <name evidence="1" type="ORF">JTBM06_V1_150019</name>
</gene>
<reference evidence="1" key="1">
    <citation type="submission" date="2019-07" db="EMBL/GenBank/DDBJ databases">
        <authorList>
            <person name="Weber M."/>
            <person name="Kostadinov I."/>
            <person name="Kostadinov D I."/>
        </authorList>
    </citation>
    <scope>NUCLEOTIDE SEQUENCE</scope>
    <source>
        <strain evidence="1">Gfbio:sag-sample-m06:053724c1-46a9-4a36-b237-ea2bf867836b</strain>
    </source>
</reference>
<accession>A0A7D9D204</accession>
<evidence type="ECO:0000313" key="1">
    <source>
        <dbReference type="EMBL" id="VUX55887.1"/>
    </source>
</evidence>
<protein>
    <recommendedName>
        <fullName evidence="2">Phytanoyl-CoA dioxygenase</fullName>
    </recommendedName>
</protein>
<name>A0A7D9D204_9GAMM</name>
<dbReference type="EMBL" id="LR633967">
    <property type="protein sequence ID" value="VUX55887.1"/>
    <property type="molecule type" value="Genomic_DNA"/>
</dbReference>
<dbReference type="SUPFAM" id="SSF51197">
    <property type="entry name" value="Clavaminate synthase-like"/>
    <property type="match status" value="1"/>
</dbReference>
<organism evidence="1">
    <name type="scientific">uncultured Woeseiaceae bacterium</name>
    <dbReference type="NCBI Taxonomy" id="1983305"/>
    <lineage>
        <taxon>Bacteria</taxon>
        <taxon>Pseudomonadati</taxon>
        <taxon>Pseudomonadota</taxon>
        <taxon>Gammaproteobacteria</taxon>
        <taxon>Woeseiales</taxon>
        <taxon>Woeseiaceae</taxon>
        <taxon>environmental samples</taxon>
    </lineage>
</organism>
<evidence type="ECO:0008006" key="2">
    <source>
        <dbReference type="Google" id="ProtNLM"/>
    </source>
</evidence>
<proteinExistence type="predicted"/>
<dbReference type="AlphaFoldDB" id="A0A7D9D204"/>
<dbReference type="Gene3D" id="2.60.120.620">
    <property type="entry name" value="q2cbj1_9rhob like domain"/>
    <property type="match status" value="1"/>
</dbReference>
<sequence>MQSFVRPFCSAQCAVDCISLDKHHDFSENIAMVRERQHLLKKVEITAFSEIGWITRKALFHADEINEMRACFENLERMSAILDATGLHEGSHFVLGSMADEPVIKRVVWAVGSRPYLLEVGEDPRLTQPCAQLLGSNEMEQLLSQAHFKRPGGGVIFGWHQDIQHRDKGGRTVSVS</sequence>